<evidence type="ECO:0000256" key="2">
    <source>
        <dbReference type="ARBA" id="ARBA00022963"/>
    </source>
</evidence>
<dbReference type="PANTHER" id="PTHR10272:SF0">
    <property type="entry name" value="PLATELET-ACTIVATING FACTOR ACETYLHYDROLASE"/>
    <property type="match status" value="1"/>
</dbReference>
<proteinExistence type="predicted"/>
<comment type="caution">
    <text evidence="5">The sequence shown here is derived from an EMBL/GenBank/DDBJ whole genome shotgun (WGS) entry which is preliminary data.</text>
</comment>
<keyword evidence="4" id="KW-0732">Signal</keyword>
<reference evidence="5 6" key="1">
    <citation type="submission" date="2019-04" db="EMBL/GenBank/DDBJ databases">
        <title>Rhodococcus oryzae sp. nov., a novel actinomycete isolated from rhizosphere soil of rice (Oryza sativa L.).</title>
        <authorList>
            <person name="Li C."/>
        </authorList>
    </citation>
    <scope>NUCLEOTIDE SEQUENCE [LARGE SCALE GENOMIC DNA]</scope>
    <source>
        <strain evidence="5 6">NEAU-CX67</strain>
    </source>
</reference>
<dbReference type="Proteomes" id="UP000305109">
    <property type="component" value="Unassembled WGS sequence"/>
</dbReference>
<feature type="signal peptide" evidence="4">
    <location>
        <begin position="1"/>
        <end position="33"/>
    </location>
</feature>
<dbReference type="PANTHER" id="PTHR10272">
    <property type="entry name" value="PLATELET-ACTIVATING FACTOR ACETYLHYDROLASE"/>
    <property type="match status" value="1"/>
</dbReference>
<dbReference type="GO" id="GO:0016787">
    <property type="term" value="F:hydrolase activity"/>
    <property type="evidence" value="ECO:0007669"/>
    <property type="project" value="UniProtKB-KW"/>
</dbReference>
<evidence type="ECO:0000256" key="1">
    <source>
        <dbReference type="ARBA" id="ARBA00022801"/>
    </source>
</evidence>
<evidence type="ECO:0000256" key="4">
    <source>
        <dbReference type="SAM" id="SignalP"/>
    </source>
</evidence>
<keyword evidence="3" id="KW-0443">Lipid metabolism</keyword>
<sequence length="408" mass="42743">MPHGRPVPSVRRVIRISRIVPAVVLALALPLTAAAVSPASPLAAADAGSSAIGAVLQLPAPTGAFAVGRNTLHLVDESRPDPWVASDPRELMVSMYYPARPGSGARARYATTEEIRLLLEGQELAGLVPAEVLSATGTHSVVDAVPVEGSYPLVVLSPGFTASRYTLTALAEALAARGFVVAAVDHANESFGIEFPGGQMSTCLACERTKDEGTLGVVTETRAADVSFLLDRLTAPDSAWPHSRLIDSERIGMAGHSIGGASAAEAMAADDRVRAGVNMDGSFHTSMQPDGVRDRPFLMMGTDDEVHRPGGQDVSWDAAWSRLVGWKRWLTVAGAGHASFTDIPALAERLGMPVGAASPIGAALPGGRSVDLTRAYIGAFFDLHLRGIPQPILDGPSPAYPEVRFNNP</sequence>
<keyword evidence="2" id="KW-0442">Lipid degradation</keyword>
<organism evidence="5 6">
    <name type="scientific">Rhodococcus oryzae</name>
    <dbReference type="NCBI Taxonomy" id="2571143"/>
    <lineage>
        <taxon>Bacteria</taxon>
        <taxon>Bacillati</taxon>
        <taxon>Actinomycetota</taxon>
        <taxon>Actinomycetes</taxon>
        <taxon>Mycobacteriales</taxon>
        <taxon>Nocardiaceae</taxon>
        <taxon>Rhodococcus</taxon>
    </lineage>
</organism>
<keyword evidence="6" id="KW-1185">Reference proteome</keyword>
<feature type="chain" id="PRO_5047114533" evidence="4">
    <location>
        <begin position="34"/>
        <end position="408"/>
    </location>
</feature>
<evidence type="ECO:0000313" key="5">
    <source>
        <dbReference type="EMBL" id="TJZ74905.1"/>
    </source>
</evidence>
<evidence type="ECO:0000313" key="6">
    <source>
        <dbReference type="Proteomes" id="UP000305109"/>
    </source>
</evidence>
<accession>A0ABY2RET5</accession>
<evidence type="ECO:0000256" key="3">
    <source>
        <dbReference type="ARBA" id="ARBA00023098"/>
    </source>
</evidence>
<dbReference type="InterPro" id="IPR029058">
    <property type="entry name" value="AB_hydrolase_fold"/>
</dbReference>
<protein>
    <submittedName>
        <fullName evidence="5">Alpha/beta hydrolase</fullName>
    </submittedName>
</protein>
<gene>
    <name evidence="5" type="ORF">FCG67_21295</name>
</gene>
<dbReference type="Gene3D" id="3.40.50.1820">
    <property type="entry name" value="alpha/beta hydrolase"/>
    <property type="match status" value="1"/>
</dbReference>
<dbReference type="SUPFAM" id="SSF53474">
    <property type="entry name" value="alpha/beta-Hydrolases"/>
    <property type="match status" value="1"/>
</dbReference>
<dbReference type="EMBL" id="SUMD01000012">
    <property type="protein sequence ID" value="TJZ74905.1"/>
    <property type="molecule type" value="Genomic_DNA"/>
</dbReference>
<name>A0ABY2RET5_9NOCA</name>
<keyword evidence="1 5" id="KW-0378">Hydrolase</keyword>
<dbReference type="Pfam" id="PF03403">
    <property type="entry name" value="PAF-AH_p_II"/>
    <property type="match status" value="2"/>
</dbReference>